<organism evidence="1 2">
    <name type="scientific">Calicophoron daubneyi</name>
    <name type="common">Rumen fluke</name>
    <name type="synonym">Paramphistomum daubneyi</name>
    <dbReference type="NCBI Taxonomy" id="300641"/>
    <lineage>
        <taxon>Eukaryota</taxon>
        <taxon>Metazoa</taxon>
        <taxon>Spiralia</taxon>
        <taxon>Lophotrochozoa</taxon>
        <taxon>Platyhelminthes</taxon>
        <taxon>Trematoda</taxon>
        <taxon>Digenea</taxon>
        <taxon>Plagiorchiida</taxon>
        <taxon>Pronocephalata</taxon>
        <taxon>Paramphistomoidea</taxon>
        <taxon>Paramphistomidae</taxon>
        <taxon>Calicophoron</taxon>
    </lineage>
</organism>
<evidence type="ECO:0000313" key="1">
    <source>
        <dbReference type="EMBL" id="CAL5129705.1"/>
    </source>
</evidence>
<comment type="caution">
    <text evidence="1">The sequence shown here is derived from an EMBL/GenBank/DDBJ whole genome shotgun (WGS) entry which is preliminary data.</text>
</comment>
<name>A0AAV2SZS3_CALDB</name>
<evidence type="ECO:0000313" key="2">
    <source>
        <dbReference type="Proteomes" id="UP001497525"/>
    </source>
</evidence>
<accession>A0AAV2SZS3</accession>
<dbReference type="EMBL" id="CAXLJL010000014">
    <property type="protein sequence ID" value="CAL5129705.1"/>
    <property type="molecule type" value="Genomic_DNA"/>
</dbReference>
<protein>
    <submittedName>
        <fullName evidence="1">Uncharacterized protein</fullName>
    </submittedName>
</protein>
<dbReference type="Proteomes" id="UP001497525">
    <property type="component" value="Unassembled WGS sequence"/>
</dbReference>
<proteinExistence type="predicted"/>
<reference evidence="1" key="1">
    <citation type="submission" date="2024-06" db="EMBL/GenBank/DDBJ databases">
        <authorList>
            <person name="Liu X."/>
            <person name="Lenzi L."/>
            <person name="Haldenby T S."/>
            <person name="Uol C."/>
        </authorList>
    </citation>
    <scope>NUCLEOTIDE SEQUENCE</scope>
</reference>
<dbReference type="AlphaFoldDB" id="A0AAV2SZS3"/>
<gene>
    <name evidence="1" type="ORF">CDAUBV1_LOCUS779</name>
</gene>
<sequence length="140" mass="15944">MEPSTYLEARIDSIFTFFVVSHYPIIFCSKEHTTSGDYQNLGSSANQPMNPFPWFFYSAAFPLPSFFQLCCENSTSLTKVFSSSLIFSKACCYRWCPELLKCDITHDTWDHFTLRPSVVQPSHLNILAYSTALLIIASSK</sequence>